<evidence type="ECO:0000313" key="3">
    <source>
        <dbReference type="EMBL" id="EOR20795.1"/>
    </source>
</evidence>
<dbReference type="RefSeq" id="WP_016208345.1">
    <property type="nucleotide sequence ID" value="NZ_ASRV01000181.1"/>
</dbReference>
<feature type="domain" description="Berberine/berberine-like" evidence="2">
    <location>
        <begin position="49"/>
        <end position="75"/>
    </location>
</feature>
<evidence type="ECO:0000313" key="4">
    <source>
        <dbReference type="Proteomes" id="UP000013988"/>
    </source>
</evidence>
<evidence type="ECO:0000256" key="1">
    <source>
        <dbReference type="ARBA" id="ARBA00023002"/>
    </source>
</evidence>
<dbReference type="InterPro" id="IPR012951">
    <property type="entry name" value="BBE"/>
</dbReference>
<reference evidence="3 4" key="1">
    <citation type="submission" date="2013-03" db="EMBL/GenBank/DDBJ databases">
        <title>Whole genome shotgun sequencing of Clostridium sartagoforme AAU1.</title>
        <authorList>
            <person name="Joshi C.G."/>
            <person name="Duggirala S.M."/>
            <person name="Nathani N.M."/>
            <person name="Bhatt V.D."/>
            <person name="Patel A.K."/>
            <person name="Pandya P.R."/>
            <person name="KaPatel J.A."/>
        </authorList>
    </citation>
    <scope>NUCLEOTIDE SEQUENCE [LARGE SCALE GENOMIC DNA]</scope>
    <source>
        <strain evidence="3 4">AAU1</strain>
    </source>
</reference>
<keyword evidence="1" id="KW-0560">Oxidoreductase</keyword>
<dbReference type="PATRIC" id="fig|1202534.3.peg.3051"/>
<gene>
    <name evidence="3" type="ORF">A500_15405</name>
</gene>
<dbReference type="GO" id="GO:0050660">
    <property type="term" value="F:flavin adenine dinucleotide binding"/>
    <property type="evidence" value="ECO:0007669"/>
    <property type="project" value="InterPro"/>
</dbReference>
<dbReference type="Pfam" id="PF08031">
    <property type="entry name" value="BBE"/>
    <property type="match status" value="1"/>
</dbReference>
<evidence type="ECO:0000259" key="2">
    <source>
        <dbReference type="Pfam" id="PF08031"/>
    </source>
</evidence>
<dbReference type="Gene3D" id="3.30.43.10">
    <property type="entry name" value="Uridine Diphospho-n-acetylenolpyruvylglucosamine Reductase, domain 2"/>
    <property type="match status" value="1"/>
</dbReference>
<dbReference type="GO" id="GO:0016491">
    <property type="term" value="F:oxidoreductase activity"/>
    <property type="evidence" value="ECO:0007669"/>
    <property type="project" value="UniProtKB-KW"/>
</dbReference>
<proteinExistence type="predicted"/>
<dbReference type="InterPro" id="IPR016167">
    <property type="entry name" value="FAD-bd_PCMH_sub1"/>
</dbReference>
<comment type="caution">
    <text evidence="3">The sequence shown here is derived from an EMBL/GenBank/DDBJ whole genome shotgun (WGS) entry which is preliminary data.</text>
</comment>
<sequence length="75" mass="8815">MSKIITPNNPLYNEARQIWNHSIQKYPNLIFYCNDFDDVSKAVCLARNGKNSSYLKVVKELYDPLNIFNFQQSIK</sequence>
<accession>R9BVS2</accession>
<keyword evidence="4" id="KW-1185">Reference proteome</keyword>
<dbReference type="AlphaFoldDB" id="R9BVS2"/>
<protein>
    <submittedName>
        <fullName evidence="3">FAD-dependent oxidoreductase</fullName>
    </submittedName>
</protein>
<organism evidence="3 4">
    <name type="scientific">Clostridium sartagoforme AAU1</name>
    <dbReference type="NCBI Taxonomy" id="1202534"/>
    <lineage>
        <taxon>Bacteria</taxon>
        <taxon>Bacillati</taxon>
        <taxon>Bacillota</taxon>
        <taxon>Clostridia</taxon>
        <taxon>Eubacteriales</taxon>
        <taxon>Clostridiaceae</taxon>
        <taxon>Clostridium</taxon>
    </lineage>
</organism>
<dbReference type="Proteomes" id="UP000013988">
    <property type="component" value="Unassembled WGS sequence"/>
</dbReference>
<name>R9BVS2_9CLOT</name>
<dbReference type="EMBL" id="ASRV01000181">
    <property type="protein sequence ID" value="EOR20795.1"/>
    <property type="molecule type" value="Genomic_DNA"/>
</dbReference>
<dbReference type="OrthoDB" id="545125at2"/>